<feature type="domain" description="Peptidase M48" evidence="8">
    <location>
        <begin position="175"/>
        <end position="345"/>
    </location>
</feature>
<keyword evidence="1 6" id="KW-0645">Protease</keyword>
<reference evidence="9 10" key="1">
    <citation type="submission" date="2017-05" db="EMBL/GenBank/DDBJ databases">
        <authorList>
            <person name="Song R."/>
            <person name="Chenine A.L."/>
            <person name="Ruprecht R.M."/>
        </authorList>
    </citation>
    <scope>NUCLEOTIDE SEQUENCE [LARGE SCALE GENOMIC DNA]</scope>
    <source>
        <strain evidence="9 10">CECT 8663</strain>
    </source>
</reference>
<keyword evidence="5 6" id="KW-0482">Metalloprotease</keyword>
<comment type="similarity">
    <text evidence="6">Belongs to the peptidase M48 family.</text>
</comment>
<evidence type="ECO:0000313" key="10">
    <source>
        <dbReference type="Proteomes" id="UP000220836"/>
    </source>
</evidence>
<keyword evidence="10" id="KW-1185">Reference proteome</keyword>
<dbReference type="CDD" id="cd07332">
    <property type="entry name" value="M48C_Oma1_like"/>
    <property type="match status" value="1"/>
</dbReference>
<evidence type="ECO:0000256" key="7">
    <source>
        <dbReference type="SAM" id="Phobius"/>
    </source>
</evidence>
<keyword evidence="7" id="KW-0472">Membrane</keyword>
<evidence type="ECO:0000256" key="1">
    <source>
        <dbReference type="ARBA" id="ARBA00022670"/>
    </source>
</evidence>
<dbReference type="Pfam" id="PF01435">
    <property type="entry name" value="Peptidase_M48"/>
    <property type="match status" value="1"/>
</dbReference>
<comment type="cofactor">
    <cofactor evidence="6">
        <name>Zn(2+)</name>
        <dbReference type="ChEBI" id="CHEBI:29105"/>
    </cofactor>
    <text evidence="6">Binds 1 zinc ion per subunit.</text>
</comment>
<accession>A0A238KAQ1</accession>
<evidence type="ECO:0000256" key="5">
    <source>
        <dbReference type="ARBA" id="ARBA00023049"/>
    </source>
</evidence>
<evidence type="ECO:0000256" key="3">
    <source>
        <dbReference type="ARBA" id="ARBA00022801"/>
    </source>
</evidence>
<dbReference type="PANTHER" id="PTHR22726">
    <property type="entry name" value="METALLOENDOPEPTIDASE OMA1"/>
    <property type="match status" value="1"/>
</dbReference>
<dbReference type="InterPro" id="IPR001915">
    <property type="entry name" value="Peptidase_M48"/>
</dbReference>
<keyword evidence="4 6" id="KW-0862">Zinc</keyword>
<sequence length="379" mass="41308">MSDALFPPARRDHHTGRFFDGIVPMPIKAEVWVDASQRALIIETTDITETWPLLDVRLIPDQADKARLVLRLHGDPLRRLVLPDHRLLPDLPHATRRAPVIQRSKLFVWAAAAVASVGLIAFVLVPLMADQLAEFIPPEGEHALGEVTLEQIRGALSENVDGVHFCTKAPGRSALDQMQNRLTQAMDAPPQLTVHVLDHPMVNAFALPGGHIVLFKGLIDKAADPEEIAAVFAHEIGHVVSRDPTRHALRSAGSIGVLGLLFGDFAGGAMMLLLTEQLIAAQYSRDAEAQADVFAYQVLQRAGISPAELADMFERFRSLGGEISGIEAHFMSHPALGDRIAQARAAVPTGFESRALLSQSQWADLQTICDQTSTFDQAQ</sequence>
<dbReference type="GO" id="GO:0004222">
    <property type="term" value="F:metalloendopeptidase activity"/>
    <property type="evidence" value="ECO:0007669"/>
    <property type="project" value="InterPro"/>
</dbReference>
<dbReference type="GO" id="GO:0016020">
    <property type="term" value="C:membrane"/>
    <property type="evidence" value="ECO:0007669"/>
    <property type="project" value="TreeGrafter"/>
</dbReference>
<dbReference type="AlphaFoldDB" id="A0A238KAQ1"/>
<evidence type="ECO:0000256" key="2">
    <source>
        <dbReference type="ARBA" id="ARBA00022723"/>
    </source>
</evidence>
<dbReference type="RefSeq" id="WP_245910774.1">
    <property type="nucleotide sequence ID" value="NZ_FXYH01000005.1"/>
</dbReference>
<gene>
    <name evidence="9" type="primary">loiP_1</name>
    <name evidence="9" type="ORF">PEV8663_01937</name>
</gene>
<keyword evidence="2" id="KW-0479">Metal-binding</keyword>
<organism evidence="9 10">
    <name type="scientific">Pelagimonas varians</name>
    <dbReference type="NCBI Taxonomy" id="696760"/>
    <lineage>
        <taxon>Bacteria</taxon>
        <taxon>Pseudomonadati</taxon>
        <taxon>Pseudomonadota</taxon>
        <taxon>Alphaproteobacteria</taxon>
        <taxon>Rhodobacterales</taxon>
        <taxon>Roseobacteraceae</taxon>
        <taxon>Pelagimonas</taxon>
    </lineage>
</organism>
<dbReference type="EC" id="3.4.24.-" evidence="9"/>
<dbReference type="Gene3D" id="3.30.2010.10">
    <property type="entry name" value="Metalloproteases ('zincins'), catalytic domain"/>
    <property type="match status" value="1"/>
</dbReference>
<evidence type="ECO:0000256" key="6">
    <source>
        <dbReference type="RuleBase" id="RU003983"/>
    </source>
</evidence>
<keyword evidence="7" id="KW-1133">Transmembrane helix</keyword>
<dbReference type="PANTHER" id="PTHR22726:SF1">
    <property type="entry name" value="METALLOENDOPEPTIDASE OMA1, MITOCHONDRIAL"/>
    <property type="match status" value="1"/>
</dbReference>
<evidence type="ECO:0000256" key="4">
    <source>
        <dbReference type="ARBA" id="ARBA00022833"/>
    </source>
</evidence>
<feature type="transmembrane region" description="Helical" evidence="7">
    <location>
        <begin position="106"/>
        <end position="129"/>
    </location>
</feature>
<dbReference type="GO" id="GO:0046872">
    <property type="term" value="F:metal ion binding"/>
    <property type="evidence" value="ECO:0007669"/>
    <property type="project" value="UniProtKB-KW"/>
</dbReference>
<dbReference type="GO" id="GO:0051603">
    <property type="term" value="P:proteolysis involved in protein catabolic process"/>
    <property type="evidence" value="ECO:0007669"/>
    <property type="project" value="TreeGrafter"/>
</dbReference>
<keyword evidence="7" id="KW-0812">Transmembrane</keyword>
<keyword evidence="3 6" id="KW-0378">Hydrolase</keyword>
<evidence type="ECO:0000259" key="8">
    <source>
        <dbReference type="Pfam" id="PF01435"/>
    </source>
</evidence>
<proteinExistence type="inferred from homology"/>
<evidence type="ECO:0000313" key="9">
    <source>
        <dbReference type="EMBL" id="SMX39919.1"/>
    </source>
</evidence>
<dbReference type="Proteomes" id="UP000220836">
    <property type="component" value="Unassembled WGS sequence"/>
</dbReference>
<dbReference type="EMBL" id="FXYH01000005">
    <property type="protein sequence ID" value="SMX39919.1"/>
    <property type="molecule type" value="Genomic_DNA"/>
</dbReference>
<name>A0A238KAQ1_9RHOB</name>
<dbReference type="InterPro" id="IPR051156">
    <property type="entry name" value="Mito/Outer_Membr_Metalloprot"/>
</dbReference>
<protein>
    <submittedName>
        <fullName evidence="9">Metalloprotease LoiP</fullName>
        <ecNumber evidence="9">3.4.24.-</ecNumber>
    </submittedName>
</protein>